<comment type="caution">
    <text evidence="1">The sequence shown here is derived from an EMBL/GenBank/DDBJ whole genome shotgun (WGS) entry which is preliminary data.</text>
</comment>
<evidence type="ECO:0000313" key="1">
    <source>
        <dbReference type="EMBL" id="KAJ8619483.1"/>
    </source>
</evidence>
<name>A0ACC2KEZ4_PERAE</name>
<protein>
    <submittedName>
        <fullName evidence="1">Uncharacterized protein</fullName>
    </submittedName>
</protein>
<evidence type="ECO:0000313" key="2">
    <source>
        <dbReference type="Proteomes" id="UP001234297"/>
    </source>
</evidence>
<sequence length="90" mass="9499">MSLCIASRFTAAQPLYSGYQLSAQRHRQLRHTDQGPVTVPPSRLGAPVQRANRPELGAFTSSDGTAISISGSGNSTTLAARRLCSEGQPS</sequence>
<accession>A0ACC2KEZ4</accession>
<proteinExistence type="predicted"/>
<organism evidence="1 2">
    <name type="scientific">Persea americana</name>
    <name type="common">Avocado</name>
    <dbReference type="NCBI Taxonomy" id="3435"/>
    <lineage>
        <taxon>Eukaryota</taxon>
        <taxon>Viridiplantae</taxon>
        <taxon>Streptophyta</taxon>
        <taxon>Embryophyta</taxon>
        <taxon>Tracheophyta</taxon>
        <taxon>Spermatophyta</taxon>
        <taxon>Magnoliopsida</taxon>
        <taxon>Magnoliidae</taxon>
        <taxon>Laurales</taxon>
        <taxon>Lauraceae</taxon>
        <taxon>Persea</taxon>
    </lineage>
</organism>
<keyword evidence="2" id="KW-1185">Reference proteome</keyword>
<dbReference type="EMBL" id="CM056817">
    <property type="protein sequence ID" value="KAJ8619483.1"/>
    <property type="molecule type" value="Genomic_DNA"/>
</dbReference>
<dbReference type="Proteomes" id="UP001234297">
    <property type="component" value="Chromosome 9"/>
</dbReference>
<gene>
    <name evidence="1" type="ORF">MRB53_028012</name>
</gene>
<reference evidence="1 2" key="1">
    <citation type="journal article" date="2022" name="Hortic Res">
        <title>A haplotype resolved chromosomal level avocado genome allows analysis of novel avocado genes.</title>
        <authorList>
            <person name="Nath O."/>
            <person name="Fletcher S.J."/>
            <person name="Hayward A."/>
            <person name="Shaw L.M."/>
            <person name="Masouleh A.K."/>
            <person name="Furtado A."/>
            <person name="Henry R.J."/>
            <person name="Mitter N."/>
        </authorList>
    </citation>
    <scope>NUCLEOTIDE SEQUENCE [LARGE SCALE GENOMIC DNA]</scope>
    <source>
        <strain evidence="2">cv. Hass</strain>
    </source>
</reference>